<dbReference type="InterPro" id="IPR002481">
    <property type="entry name" value="FUR"/>
</dbReference>
<sequence>MICRKRGYVEEFAIRLHEKKGRKATRERSLIAQNIYDQFRQGQEFTAEEICGIVKSEPRRVARSTVYRTLLFLVEIKLLLRVESGAPSQPDPQQTRYQLPAEWCD</sequence>
<protein>
    <submittedName>
        <fullName evidence="2">Ferric uptake regulator family protein</fullName>
    </submittedName>
</protein>
<dbReference type="EMBL" id="CP036317">
    <property type="protein sequence ID" value="QDV20969.1"/>
    <property type="molecule type" value="Genomic_DNA"/>
</dbReference>
<reference evidence="2 3" key="1">
    <citation type="submission" date="2019-02" db="EMBL/GenBank/DDBJ databases">
        <title>Deep-cultivation of Planctomycetes and their phenomic and genomic characterization uncovers novel biology.</title>
        <authorList>
            <person name="Wiegand S."/>
            <person name="Jogler M."/>
            <person name="Boedeker C."/>
            <person name="Pinto D."/>
            <person name="Vollmers J."/>
            <person name="Rivas-Marin E."/>
            <person name="Kohn T."/>
            <person name="Peeters S.H."/>
            <person name="Heuer A."/>
            <person name="Rast P."/>
            <person name="Oberbeckmann S."/>
            <person name="Bunk B."/>
            <person name="Jeske O."/>
            <person name="Meyerdierks A."/>
            <person name="Storesund J.E."/>
            <person name="Kallscheuer N."/>
            <person name="Luecker S."/>
            <person name="Lage O.M."/>
            <person name="Pohl T."/>
            <person name="Merkel B.J."/>
            <person name="Hornburger P."/>
            <person name="Mueller R.-W."/>
            <person name="Bruemmer F."/>
            <person name="Labrenz M."/>
            <person name="Spormann A.M."/>
            <person name="Op den Camp H."/>
            <person name="Overmann J."/>
            <person name="Amann R."/>
            <person name="Jetten M.S.M."/>
            <person name="Mascher T."/>
            <person name="Medema M.H."/>
            <person name="Devos D.P."/>
            <person name="Kaster A.-K."/>
            <person name="Ovreas L."/>
            <person name="Rohde M."/>
            <person name="Galperin M.Y."/>
            <person name="Jogler C."/>
        </authorList>
    </citation>
    <scope>NUCLEOTIDE SEQUENCE [LARGE SCALE GENOMIC DNA]</scope>
    <source>
        <strain evidence="2 3">Pan153</strain>
    </source>
</reference>
<dbReference type="InterPro" id="IPR036388">
    <property type="entry name" value="WH-like_DNA-bd_sf"/>
</dbReference>
<organism evidence="2 3">
    <name type="scientific">Gimesia panareensis</name>
    <dbReference type="NCBI Taxonomy" id="2527978"/>
    <lineage>
        <taxon>Bacteria</taxon>
        <taxon>Pseudomonadati</taxon>
        <taxon>Planctomycetota</taxon>
        <taxon>Planctomycetia</taxon>
        <taxon>Planctomycetales</taxon>
        <taxon>Planctomycetaceae</taxon>
        <taxon>Gimesia</taxon>
    </lineage>
</organism>
<evidence type="ECO:0000313" key="3">
    <source>
        <dbReference type="Proteomes" id="UP000320839"/>
    </source>
</evidence>
<proteinExistence type="predicted"/>
<name>A0A518FX67_9PLAN</name>
<dbReference type="GO" id="GO:0003700">
    <property type="term" value="F:DNA-binding transcription factor activity"/>
    <property type="evidence" value="ECO:0007669"/>
    <property type="project" value="InterPro"/>
</dbReference>
<dbReference type="Proteomes" id="UP000320839">
    <property type="component" value="Chromosome"/>
</dbReference>
<dbReference type="SUPFAM" id="SSF46785">
    <property type="entry name" value="Winged helix' DNA-binding domain"/>
    <property type="match status" value="1"/>
</dbReference>
<dbReference type="InterPro" id="IPR036390">
    <property type="entry name" value="WH_DNA-bd_sf"/>
</dbReference>
<dbReference type="AlphaFoldDB" id="A0A518FX67"/>
<dbReference type="RefSeq" id="WP_145459544.1">
    <property type="nucleotide sequence ID" value="NZ_CP036317.1"/>
</dbReference>
<evidence type="ECO:0000313" key="2">
    <source>
        <dbReference type="EMBL" id="QDV20969.1"/>
    </source>
</evidence>
<dbReference type="Pfam" id="PF01475">
    <property type="entry name" value="FUR"/>
    <property type="match status" value="1"/>
</dbReference>
<dbReference type="OrthoDB" id="8659436at2"/>
<accession>A0A518FX67</accession>
<feature type="region of interest" description="Disordered" evidence="1">
    <location>
        <begin position="85"/>
        <end position="105"/>
    </location>
</feature>
<gene>
    <name evidence="2" type="ORF">Pan153_56500</name>
</gene>
<evidence type="ECO:0000256" key="1">
    <source>
        <dbReference type="SAM" id="MobiDB-lite"/>
    </source>
</evidence>
<dbReference type="Gene3D" id="1.10.10.10">
    <property type="entry name" value="Winged helix-like DNA-binding domain superfamily/Winged helix DNA-binding domain"/>
    <property type="match status" value="1"/>
</dbReference>